<keyword evidence="4" id="KW-1185">Reference proteome</keyword>
<evidence type="ECO:0000313" key="4">
    <source>
        <dbReference type="Proteomes" id="UP000215223"/>
    </source>
</evidence>
<evidence type="ECO:0000259" key="2">
    <source>
        <dbReference type="Pfam" id="PF01494"/>
    </source>
</evidence>
<evidence type="ECO:0000313" key="3">
    <source>
        <dbReference type="EMBL" id="OXM58505.1"/>
    </source>
</evidence>
<dbReference type="PRINTS" id="PR00420">
    <property type="entry name" value="RNGMNOXGNASE"/>
</dbReference>
<organism evidence="3 4">
    <name type="scientific">Amycolatopsis thailandensis</name>
    <dbReference type="NCBI Taxonomy" id="589330"/>
    <lineage>
        <taxon>Bacteria</taxon>
        <taxon>Bacillati</taxon>
        <taxon>Actinomycetota</taxon>
        <taxon>Actinomycetes</taxon>
        <taxon>Pseudonocardiales</taxon>
        <taxon>Pseudonocardiaceae</taxon>
        <taxon>Amycolatopsis</taxon>
    </lineage>
</organism>
<dbReference type="Proteomes" id="UP000215223">
    <property type="component" value="Unassembled WGS sequence"/>
</dbReference>
<comment type="similarity">
    <text evidence="1">Belongs to the flavin-dependent halogenase family. Bacterial tryptophan halogenase subfamily.</text>
</comment>
<dbReference type="Pfam" id="PF01494">
    <property type="entry name" value="FAD_binding_3"/>
    <property type="match status" value="1"/>
</dbReference>
<dbReference type="OrthoDB" id="103324at2"/>
<evidence type="ECO:0000256" key="1">
    <source>
        <dbReference type="ARBA" id="ARBA00038396"/>
    </source>
</evidence>
<protein>
    <submittedName>
        <fullName evidence="3">FADH2-dependent halogenase PltA</fullName>
    </submittedName>
</protein>
<feature type="domain" description="FAD-binding" evidence="2">
    <location>
        <begin position="15"/>
        <end position="376"/>
    </location>
</feature>
<dbReference type="PANTHER" id="PTHR43747:SF1">
    <property type="entry name" value="SLR1998 PROTEIN"/>
    <property type="match status" value="1"/>
</dbReference>
<gene>
    <name evidence="3" type="ORF">CFP71_02905</name>
</gene>
<name>A0A229SI13_9PSEU</name>
<proteinExistence type="inferred from homology"/>
<dbReference type="InterPro" id="IPR036188">
    <property type="entry name" value="FAD/NAD-bd_sf"/>
</dbReference>
<accession>A0A229SI13</accession>
<dbReference type="Gene3D" id="3.50.50.60">
    <property type="entry name" value="FAD/NAD(P)-binding domain"/>
    <property type="match status" value="1"/>
</dbReference>
<dbReference type="PANTHER" id="PTHR43747">
    <property type="entry name" value="FAD-BINDING PROTEIN"/>
    <property type="match status" value="1"/>
</dbReference>
<dbReference type="SUPFAM" id="SSF51905">
    <property type="entry name" value="FAD/NAD(P)-binding domain"/>
    <property type="match status" value="1"/>
</dbReference>
<reference evidence="3 4" key="1">
    <citation type="submission" date="2017-07" db="EMBL/GenBank/DDBJ databases">
        <title>Amycolatopsis thailandensis Genome sequencing and assembly.</title>
        <authorList>
            <person name="Kaur N."/>
            <person name="Mayilraj S."/>
        </authorList>
    </citation>
    <scope>NUCLEOTIDE SEQUENCE [LARGE SCALE GENOMIC DNA]</scope>
    <source>
        <strain evidence="3 4">JCM 16380</strain>
    </source>
</reference>
<comment type="caution">
    <text evidence="3">The sequence shown here is derived from an EMBL/GenBank/DDBJ whole genome shotgun (WGS) entry which is preliminary data.</text>
</comment>
<dbReference type="AlphaFoldDB" id="A0A229SI13"/>
<dbReference type="GO" id="GO:0071949">
    <property type="term" value="F:FAD binding"/>
    <property type="evidence" value="ECO:0007669"/>
    <property type="project" value="InterPro"/>
</dbReference>
<dbReference type="EMBL" id="NMQT01000011">
    <property type="protein sequence ID" value="OXM58505.1"/>
    <property type="molecule type" value="Genomic_DNA"/>
</dbReference>
<dbReference type="RefSeq" id="WP_093932266.1">
    <property type="nucleotide sequence ID" value="NZ_NMQT01000011.1"/>
</dbReference>
<dbReference type="InterPro" id="IPR050816">
    <property type="entry name" value="Flavin-dep_Halogenase_NPB"/>
</dbReference>
<sequence>MTGEGSPPAAGGADFDVAVIGGGPGGSTAASYLAKAGLSVAVFEAQTFPREHVGESLVPATTPVLLEIGAMDKIEAAGFPRKYGAAWSAATGNAGISPLGFQVPDDGFGNADLLFNERVQPGVDRDYTFHVDRGRFDHILLKHAEELGAKVFSGVRVHGVDFTDRDLPALDIGLGPAPSRVHARMVVDASGRSTLLGRQLKVKVPDPEFKQYAVHAWFDGLDRTALTTDERQADYIFIHFLPLEDTWVWQIPITDTITSVGVVTQKARFKEAKDDLERFFWNSVATRPRLSDALRRTERVRPFKSEGDYSYGMRKVAGDSMVLIGDAARFVDPIFSSGVSVAMNSARLACADIVAAAGAGDFRTHRFDTYVGKLRRAVSTWYEFISIYYRLNILFTAFVQDPRHRPDMLKLLQGDVYDDEEPKALIAMREFLAVVEADPTHLWHDKLGNLRVSQESRCLF</sequence>
<dbReference type="InterPro" id="IPR002938">
    <property type="entry name" value="FAD-bd"/>
</dbReference>